<dbReference type="GO" id="GO:0003677">
    <property type="term" value="F:DNA binding"/>
    <property type="evidence" value="ECO:0007669"/>
    <property type="project" value="UniProtKB-KW"/>
</dbReference>
<dbReference type="Pfam" id="PF08281">
    <property type="entry name" value="Sigma70_r4_2"/>
    <property type="match status" value="1"/>
</dbReference>
<dbReference type="InterPro" id="IPR036388">
    <property type="entry name" value="WH-like_DNA-bd_sf"/>
</dbReference>
<dbReference type="GO" id="GO:0006352">
    <property type="term" value="P:DNA-templated transcription initiation"/>
    <property type="evidence" value="ECO:0007669"/>
    <property type="project" value="InterPro"/>
</dbReference>
<organism evidence="9 10">
    <name type="scientific">Hyphomicrobium facile</name>
    <dbReference type="NCBI Taxonomy" id="51670"/>
    <lineage>
        <taxon>Bacteria</taxon>
        <taxon>Pseudomonadati</taxon>
        <taxon>Pseudomonadota</taxon>
        <taxon>Alphaproteobacteria</taxon>
        <taxon>Hyphomicrobiales</taxon>
        <taxon>Hyphomicrobiaceae</taxon>
        <taxon>Hyphomicrobium</taxon>
    </lineage>
</organism>
<dbReference type="AlphaFoldDB" id="A0A1I7N5E0"/>
<dbReference type="InterPro" id="IPR013249">
    <property type="entry name" value="RNA_pol_sigma70_r4_t2"/>
</dbReference>
<reference evidence="10" key="1">
    <citation type="submission" date="2016-10" db="EMBL/GenBank/DDBJ databases">
        <authorList>
            <person name="Varghese N."/>
            <person name="Submissions S."/>
        </authorList>
    </citation>
    <scope>NUCLEOTIDE SEQUENCE [LARGE SCALE GENOMIC DNA]</scope>
    <source>
        <strain evidence="10">DSM 1565</strain>
    </source>
</reference>
<dbReference type="InterPro" id="IPR014284">
    <property type="entry name" value="RNA_pol_sigma-70_dom"/>
</dbReference>
<evidence type="ECO:0000256" key="4">
    <source>
        <dbReference type="ARBA" id="ARBA00023125"/>
    </source>
</evidence>
<dbReference type="InterPro" id="IPR007627">
    <property type="entry name" value="RNA_pol_sigma70_r2"/>
</dbReference>
<dbReference type="GO" id="GO:0016987">
    <property type="term" value="F:sigma factor activity"/>
    <property type="evidence" value="ECO:0007669"/>
    <property type="project" value="UniProtKB-KW"/>
</dbReference>
<dbReference type="InterPro" id="IPR013324">
    <property type="entry name" value="RNA_pol_sigma_r3/r4-like"/>
</dbReference>
<dbReference type="InterPro" id="IPR000838">
    <property type="entry name" value="RNA_pol_sigma70_ECF_CS"/>
</dbReference>
<sequence>MVLSHVESGRRDDREADLIRRAVGRDESAIRAIIQANNRRLYRVARSIVRDDGAAEDVLQESYLRAFSALPEFRGGSSLSTWLTRIVLNQALQHLRRRSEVPNSAIDPPQAQGEVIPFPLSGHPFIDPERAMAQRELCHLLERAIDELPEDFRTVLIARAIEDMSIEETAELLGLRAETVKTRLHRARRLLKTALAEHMDSLFSDVFPFQGKRCERLANAVIKQLVPGSR</sequence>
<gene>
    <name evidence="9" type="ORF">SAMN04488557_1353</name>
</gene>
<dbReference type="SUPFAM" id="SSF88659">
    <property type="entry name" value="Sigma3 and sigma4 domains of RNA polymerase sigma factors"/>
    <property type="match status" value="1"/>
</dbReference>
<evidence type="ECO:0000256" key="2">
    <source>
        <dbReference type="ARBA" id="ARBA00023015"/>
    </source>
</evidence>
<evidence type="ECO:0000313" key="9">
    <source>
        <dbReference type="EMBL" id="SFV29865.1"/>
    </source>
</evidence>
<proteinExistence type="inferred from homology"/>
<protein>
    <recommendedName>
        <fullName evidence="6">RNA polymerase sigma factor</fullName>
    </recommendedName>
</protein>
<dbReference type="Pfam" id="PF04542">
    <property type="entry name" value="Sigma70_r2"/>
    <property type="match status" value="1"/>
</dbReference>
<dbReference type="OrthoDB" id="9780326at2"/>
<dbReference type="STRING" id="51670.SAMN04488557_1353"/>
<dbReference type="PROSITE" id="PS01063">
    <property type="entry name" value="SIGMA70_ECF"/>
    <property type="match status" value="1"/>
</dbReference>
<evidence type="ECO:0000313" key="10">
    <source>
        <dbReference type="Proteomes" id="UP000199423"/>
    </source>
</evidence>
<dbReference type="EMBL" id="FPCH01000001">
    <property type="protein sequence ID" value="SFV29865.1"/>
    <property type="molecule type" value="Genomic_DNA"/>
</dbReference>
<feature type="domain" description="RNA polymerase sigma-70 region 2" evidence="7">
    <location>
        <begin position="34"/>
        <end position="99"/>
    </location>
</feature>
<evidence type="ECO:0000256" key="5">
    <source>
        <dbReference type="ARBA" id="ARBA00023163"/>
    </source>
</evidence>
<evidence type="ECO:0000259" key="7">
    <source>
        <dbReference type="Pfam" id="PF04542"/>
    </source>
</evidence>
<feature type="domain" description="RNA polymerase sigma factor 70 region 4 type 2" evidence="8">
    <location>
        <begin position="140"/>
        <end position="191"/>
    </location>
</feature>
<keyword evidence="5 6" id="KW-0804">Transcription</keyword>
<dbReference type="PANTHER" id="PTHR43133">
    <property type="entry name" value="RNA POLYMERASE ECF-TYPE SIGMA FACTO"/>
    <property type="match status" value="1"/>
</dbReference>
<dbReference type="InterPro" id="IPR013325">
    <property type="entry name" value="RNA_pol_sigma_r2"/>
</dbReference>
<evidence type="ECO:0000256" key="3">
    <source>
        <dbReference type="ARBA" id="ARBA00023082"/>
    </source>
</evidence>
<keyword evidence="4 6" id="KW-0238">DNA-binding</keyword>
<evidence type="ECO:0000259" key="8">
    <source>
        <dbReference type="Pfam" id="PF08281"/>
    </source>
</evidence>
<dbReference type="SUPFAM" id="SSF88946">
    <property type="entry name" value="Sigma2 domain of RNA polymerase sigma factors"/>
    <property type="match status" value="1"/>
</dbReference>
<dbReference type="PANTHER" id="PTHR43133:SF51">
    <property type="entry name" value="RNA POLYMERASE SIGMA FACTOR"/>
    <property type="match status" value="1"/>
</dbReference>
<dbReference type="Proteomes" id="UP000199423">
    <property type="component" value="Unassembled WGS sequence"/>
</dbReference>
<dbReference type="Gene3D" id="1.10.10.10">
    <property type="entry name" value="Winged helix-like DNA-binding domain superfamily/Winged helix DNA-binding domain"/>
    <property type="match status" value="1"/>
</dbReference>
<evidence type="ECO:0000256" key="1">
    <source>
        <dbReference type="ARBA" id="ARBA00010641"/>
    </source>
</evidence>
<keyword evidence="2 6" id="KW-0805">Transcription regulation</keyword>
<accession>A0A1I7N5E0</accession>
<keyword evidence="10" id="KW-1185">Reference proteome</keyword>
<name>A0A1I7N5E0_9HYPH</name>
<dbReference type="InterPro" id="IPR039425">
    <property type="entry name" value="RNA_pol_sigma-70-like"/>
</dbReference>
<comment type="similarity">
    <text evidence="1 6">Belongs to the sigma-70 factor family. ECF subfamily.</text>
</comment>
<evidence type="ECO:0000256" key="6">
    <source>
        <dbReference type="RuleBase" id="RU000716"/>
    </source>
</evidence>
<dbReference type="Gene3D" id="1.10.1740.10">
    <property type="match status" value="1"/>
</dbReference>
<dbReference type="RefSeq" id="WP_092865818.1">
    <property type="nucleotide sequence ID" value="NZ_FPCH01000001.1"/>
</dbReference>
<dbReference type="CDD" id="cd06171">
    <property type="entry name" value="Sigma70_r4"/>
    <property type="match status" value="1"/>
</dbReference>
<dbReference type="NCBIfam" id="NF008888">
    <property type="entry name" value="PRK11922.1"/>
    <property type="match status" value="1"/>
</dbReference>
<keyword evidence="3 6" id="KW-0731">Sigma factor</keyword>
<dbReference type="NCBIfam" id="TIGR02937">
    <property type="entry name" value="sigma70-ECF"/>
    <property type="match status" value="1"/>
</dbReference>